<organism evidence="2 3">
    <name type="scientific">Mugilogobius chulae</name>
    <name type="common">yellowstripe goby</name>
    <dbReference type="NCBI Taxonomy" id="88201"/>
    <lineage>
        <taxon>Eukaryota</taxon>
        <taxon>Metazoa</taxon>
        <taxon>Chordata</taxon>
        <taxon>Craniata</taxon>
        <taxon>Vertebrata</taxon>
        <taxon>Euteleostomi</taxon>
        <taxon>Actinopterygii</taxon>
        <taxon>Neopterygii</taxon>
        <taxon>Teleostei</taxon>
        <taxon>Neoteleostei</taxon>
        <taxon>Acanthomorphata</taxon>
        <taxon>Gobiaria</taxon>
        <taxon>Gobiiformes</taxon>
        <taxon>Gobioidei</taxon>
        <taxon>Gobiidae</taxon>
        <taxon>Gobionellinae</taxon>
        <taxon>Mugilogobius</taxon>
    </lineage>
</organism>
<feature type="compositionally biased region" description="Basic and acidic residues" evidence="1">
    <location>
        <begin position="348"/>
        <end position="373"/>
    </location>
</feature>
<protein>
    <recommendedName>
        <fullName evidence="4">Ig-like domain-containing protein</fullName>
    </recommendedName>
</protein>
<reference evidence="3" key="1">
    <citation type="submission" date="2024-04" db="EMBL/GenBank/DDBJ databases">
        <title>Salinicola lusitanus LLJ914,a marine bacterium isolated from the Okinawa Trough.</title>
        <authorList>
            <person name="Li J."/>
        </authorList>
    </citation>
    <scope>NUCLEOTIDE SEQUENCE [LARGE SCALE GENOMIC DNA]</scope>
</reference>
<feature type="compositionally biased region" description="Basic and acidic residues" evidence="1">
    <location>
        <begin position="313"/>
        <end position="339"/>
    </location>
</feature>
<evidence type="ECO:0000313" key="2">
    <source>
        <dbReference type="EMBL" id="KAK7944920.1"/>
    </source>
</evidence>
<feature type="compositionally biased region" description="Basic and acidic residues" evidence="1">
    <location>
        <begin position="380"/>
        <end position="398"/>
    </location>
</feature>
<feature type="region of interest" description="Disordered" evidence="1">
    <location>
        <begin position="297"/>
        <end position="398"/>
    </location>
</feature>
<evidence type="ECO:0000313" key="3">
    <source>
        <dbReference type="Proteomes" id="UP001460270"/>
    </source>
</evidence>
<comment type="caution">
    <text evidence="2">The sequence shown here is derived from an EMBL/GenBank/DDBJ whole genome shotgun (WGS) entry which is preliminary data.</text>
</comment>
<gene>
    <name evidence="2" type="ORF">WMY93_000648</name>
</gene>
<accession>A0AAW0QAM0</accession>
<feature type="region of interest" description="Disordered" evidence="1">
    <location>
        <begin position="172"/>
        <end position="192"/>
    </location>
</feature>
<evidence type="ECO:0008006" key="4">
    <source>
        <dbReference type="Google" id="ProtNLM"/>
    </source>
</evidence>
<sequence length="398" mass="45133">MVTKFLSNWSFRAAKTTRQEEEQLKYFRISLDWWLTALLQLLGDSAPWNSHNAPGPGLKSLTLFYGRITLQGSYHLFCGYKKKAPQCSSAVLLAAVITHEGGACTVTYQNRAAAGRPPADLTRQRAGDLPGECTNNHRDSLDAAKDSTVFTLNHCGEAKCVVVSVRGAVSQDASSTGPVLNPPPPGGERERGPVCAEEFDERKGTLAADNFVECAVLPGARRPVGGPRERVVLSCVVFNYSGIVQWTKDGLALGIGEGLREEGRREAERKSGSVSNTQVKYLFEVLALFLSSNKRAVTEREKKERERRRGRRREGEREERDREREREIERENKGGDRERKRGKRKARRQWERKNSERERERGQREKEGEERGERGRKKREKGEKARKGERLREKKREL</sequence>
<dbReference type="AlphaFoldDB" id="A0AAW0QAM0"/>
<dbReference type="EMBL" id="JBBPFD010000001">
    <property type="protein sequence ID" value="KAK7944920.1"/>
    <property type="molecule type" value="Genomic_DNA"/>
</dbReference>
<name>A0AAW0QAM0_9GOBI</name>
<dbReference type="Proteomes" id="UP001460270">
    <property type="component" value="Unassembled WGS sequence"/>
</dbReference>
<proteinExistence type="predicted"/>
<evidence type="ECO:0000256" key="1">
    <source>
        <dbReference type="SAM" id="MobiDB-lite"/>
    </source>
</evidence>
<keyword evidence="3" id="KW-1185">Reference proteome</keyword>